<feature type="region of interest" description="Disordered" evidence="1">
    <location>
        <begin position="542"/>
        <end position="605"/>
    </location>
</feature>
<dbReference type="GO" id="GO:0031410">
    <property type="term" value="C:cytoplasmic vesicle"/>
    <property type="evidence" value="ECO:0007669"/>
    <property type="project" value="TreeGrafter"/>
</dbReference>
<dbReference type="Gene3D" id="3.40.50.11500">
    <property type="match status" value="1"/>
</dbReference>
<feature type="domain" description="UDENN" evidence="2">
    <location>
        <begin position="1"/>
        <end position="303"/>
    </location>
</feature>
<reference evidence="3 4" key="1">
    <citation type="journal article" date="2017" name="Gigascience">
        <title>Genome sequence of the small brown planthopper, Laodelphax striatellus.</title>
        <authorList>
            <person name="Zhu J."/>
            <person name="Jiang F."/>
            <person name="Wang X."/>
            <person name="Yang P."/>
            <person name="Bao Y."/>
            <person name="Zhao W."/>
            <person name="Wang W."/>
            <person name="Lu H."/>
            <person name="Wang Q."/>
            <person name="Cui N."/>
            <person name="Li J."/>
            <person name="Chen X."/>
            <person name="Luo L."/>
            <person name="Yu J."/>
            <person name="Kang L."/>
            <person name="Cui F."/>
        </authorList>
    </citation>
    <scope>NUCLEOTIDE SEQUENCE [LARGE SCALE GENOMIC DNA]</scope>
    <source>
        <strain evidence="3">Lst14</strain>
    </source>
</reference>
<evidence type="ECO:0000259" key="2">
    <source>
        <dbReference type="PROSITE" id="PS50211"/>
    </source>
</evidence>
<keyword evidence="4" id="KW-1185">Reference proteome</keyword>
<dbReference type="GO" id="GO:0032483">
    <property type="term" value="P:regulation of Rab protein signal transduction"/>
    <property type="evidence" value="ECO:0007669"/>
    <property type="project" value="TreeGrafter"/>
</dbReference>
<dbReference type="STRING" id="195883.A0A482WMQ4"/>
<dbReference type="OrthoDB" id="75250at2759"/>
<dbReference type="InParanoid" id="A0A482WMQ4"/>
<name>A0A482WMQ4_LAOST</name>
<dbReference type="InterPro" id="IPR001194">
    <property type="entry name" value="cDENN_dom"/>
</dbReference>
<evidence type="ECO:0000256" key="1">
    <source>
        <dbReference type="SAM" id="MobiDB-lite"/>
    </source>
</evidence>
<accession>A0A482WMQ4</accession>
<feature type="region of interest" description="Disordered" evidence="1">
    <location>
        <begin position="692"/>
        <end position="733"/>
    </location>
</feature>
<dbReference type="SMART" id="SM00801">
    <property type="entry name" value="dDENN"/>
    <property type="match status" value="1"/>
</dbReference>
<dbReference type="InterPro" id="IPR005112">
    <property type="entry name" value="dDENN_dom"/>
</dbReference>
<dbReference type="PANTHER" id="PTHR12296:SF30">
    <property type="entry name" value="DENN DOMAIN-CONTAINING PROTEIN CRAG"/>
    <property type="match status" value="1"/>
</dbReference>
<dbReference type="SMART" id="SM00799">
    <property type="entry name" value="DENN"/>
    <property type="match status" value="1"/>
</dbReference>
<feature type="region of interest" description="Disordered" evidence="1">
    <location>
        <begin position="438"/>
        <end position="514"/>
    </location>
</feature>
<dbReference type="Pfam" id="PF02141">
    <property type="entry name" value="DENN"/>
    <property type="match status" value="1"/>
</dbReference>
<comment type="caution">
    <text evidence="3">The sequence shown here is derived from an EMBL/GenBank/DDBJ whole genome shotgun (WGS) entry which is preliminary data.</text>
</comment>
<evidence type="ECO:0000313" key="3">
    <source>
        <dbReference type="EMBL" id="RZF34835.1"/>
    </source>
</evidence>
<feature type="compositionally biased region" description="Acidic residues" evidence="1">
    <location>
        <begin position="554"/>
        <end position="585"/>
    </location>
</feature>
<dbReference type="EMBL" id="QKKF02030192">
    <property type="protein sequence ID" value="RZF34835.1"/>
    <property type="molecule type" value="Genomic_DNA"/>
</dbReference>
<dbReference type="AlphaFoldDB" id="A0A482WMQ4"/>
<feature type="region of interest" description="Disordered" evidence="1">
    <location>
        <begin position="342"/>
        <end position="361"/>
    </location>
</feature>
<dbReference type="InterPro" id="IPR051696">
    <property type="entry name" value="DENN_Domain_GEFs"/>
</dbReference>
<dbReference type="PANTHER" id="PTHR12296">
    <property type="entry name" value="DENN DOMAIN-CONTAINING PROTEIN 4"/>
    <property type="match status" value="1"/>
</dbReference>
<dbReference type="InterPro" id="IPR037516">
    <property type="entry name" value="Tripartite_DENN"/>
</dbReference>
<feature type="compositionally biased region" description="Acidic residues" evidence="1">
    <location>
        <begin position="713"/>
        <end position="733"/>
    </location>
</feature>
<feature type="compositionally biased region" description="Low complexity" evidence="1">
    <location>
        <begin position="489"/>
        <end position="501"/>
    </location>
</feature>
<evidence type="ECO:0000313" key="4">
    <source>
        <dbReference type="Proteomes" id="UP000291343"/>
    </source>
</evidence>
<feature type="compositionally biased region" description="Basic and acidic residues" evidence="1">
    <location>
        <begin position="502"/>
        <end position="514"/>
    </location>
</feature>
<gene>
    <name evidence="3" type="ORF">LSTR_LSTR012684</name>
</gene>
<proteinExistence type="predicted"/>
<organism evidence="3 4">
    <name type="scientific">Laodelphax striatellus</name>
    <name type="common">Small brown planthopper</name>
    <name type="synonym">Delphax striatella</name>
    <dbReference type="NCBI Taxonomy" id="195883"/>
    <lineage>
        <taxon>Eukaryota</taxon>
        <taxon>Metazoa</taxon>
        <taxon>Ecdysozoa</taxon>
        <taxon>Arthropoda</taxon>
        <taxon>Hexapoda</taxon>
        <taxon>Insecta</taxon>
        <taxon>Pterygota</taxon>
        <taxon>Neoptera</taxon>
        <taxon>Paraneoptera</taxon>
        <taxon>Hemiptera</taxon>
        <taxon>Auchenorrhyncha</taxon>
        <taxon>Fulgoroidea</taxon>
        <taxon>Delphacidae</taxon>
        <taxon>Criomorphinae</taxon>
        <taxon>Laodelphax</taxon>
    </lineage>
</organism>
<dbReference type="GO" id="GO:0005085">
    <property type="term" value="F:guanyl-nucleotide exchange factor activity"/>
    <property type="evidence" value="ECO:0007669"/>
    <property type="project" value="UniProtKB-ARBA"/>
</dbReference>
<protein>
    <recommendedName>
        <fullName evidence="2">UDENN domain-containing protein</fullName>
    </recommendedName>
</protein>
<feature type="compositionally biased region" description="Polar residues" evidence="1">
    <location>
        <begin position="692"/>
        <end position="703"/>
    </location>
</feature>
<dbReference type="InterPro" id="IPR043153">
    <property type="entry name" value="DENN_C"/>
</dbReference>
<dbReference type="Proteomes" id="UP000291343">
    <property type="component" value="Unassembled WGS sequence"/>
</dbReference>
<dbReference type="PROSITE" id="PS50211">
    <property type="entry name" value="DENN"/>
    <property type="match status" value="1"/>
</dbReference>
<sequence length="733" mass="79287">MSGIIISFVRYISHLLDEVPFPSQVRPRILLQLSGETRLILTQPEDLPLPRSGAGFRQLLLNLGADNCLLLLLCALTEQKLLVHSLRPDVLTAVAEAISMIIFPFKWQCPYIPLCPLGLAEVLHAPLPFLIGVDSRFFDLYDPPLDVNCVDLDTNNITVCDEKRQLNIKLLPKKATRVLRNSLERIYHKLALFMEKQALNDKSVDTSIDQDFQLKRREQMLELEIQEAFLRFMATILKGYRSYLLPIIKAPTIGTTDTTSLFDLQDYRSHSIANIANSMDFSVQKFERFRSRVGSIVRPSGLPLLSPGASVKQQTFDSSAGLLMTGGVGVVGGGLVDEGPPTAPTVKRNRSGSCTEFTSGGGGGGGVALSESFANDAGILAKLKQENSGGGVESAADSGKLQKGGCRAAKSLFQAATSQPRRGSLNLQIVSENQPLMATSSATAAGDSRREKSSCESLCRSPVKSPARTTPVTENDPLGALLNDNGEPAASTEQQQQSAATADKRRFSARGKDARVASFDASGAPVLFDRRRPRGDWSLRKTVARSATFHQGGTEDEEEEEEEESDDEEEYGDYDDDGDVEDESPATEVSRAPLHRSSTMPIDGVDAMTSSASRAATLGSTFKLPFSRYSPGRFSLRKADLIKSGQIIENAFSNFSPSSLTSKKSNELIKGGINSLKTAATSMAKKFDDLISANSTPSKTGSARGSALGLDQEGLDEEESFEGSEDPPDADIQ</sequence>
<dbReference type="SMR" id="A0A482WMQ4"/>
<dbReference type="FunCoup" id="A0A482WMQ4">
    <property type="interactions" value="749"/>
</dbReference>